<proteinExistence type="predicted"/>
<protein>
    <submittedName>
        <fullName evidence="2">Dabb family protein</fullName>
    </submittedName>
</protein>
<dbReference type="EMBL" id="VRYZ01000005">
    <property type="protein sequence ID" value="TXS91182.1"/>
    <property type="molecule type" value="Genomic_DNA"/>
</dbReference>
<dbReference type="RefSeq" id="WP_148064835.1">
    <property type="nucleotide sequence ID" value="NZ_VRYZ01000005.1"/>
</dbReference>
<accession>A0A5C8ZUE6</accession>
<dbReference type="OrthoDB" id="7565202at2"/>
<dbReference type="Pfam" id="PF07876">
    <property type="entry name" value="Dabb"/>
    <property type="match status" value="1"/>
</dbReference>
<keyword evidence="3" id="KW-1185">Reference proteome</keyword>
<dbReference type="InterPro" id="IPR013097">
    <property type="entry name" value="Dabb"/>
</dbReference>
<dbReference type="InterPro" id="IPR011008">
    <property type="entry name" value="Dimeric_a/b-barrel"/>
</dbReference>
<evidence type="ECO:0000313" key="2">
    <source>
        <dbReference type="EMBL" id="TXS91182.1"/>
    </source>
</evidence>
<gene>
    <name evidence="2" type="ORF">FVW59_13350</name>
</gene>
<evidence type="ECO:0000259" key="1">
    <source>
        <dbReference type="PROSITE" id="PS51502"/>
    </source>
</evidence>
<dbReference type="Proteomes" id="UP000321933">
    <property type="component" value="Unassembled WGS sequence"/>
</dbReference>
<dbReference type="SMART" id="SM00886">
    <property type="entry name" value="Dabb"/>
    <property type="match status" value="1"/>
</dbReference>
<evidence type="ECO:0000313" key="3">
    <source>
        <dbReference type="Proteomes" id="UP000321933"/>
    </source>
</evidence>
<dbReference type="PROSITE" id="PS51502">
    <property type="entry name" value="S_R_A_B_BARREL"/>
    <property type="match status" value="1"/>
</dbReference>
<sequence length="347" mass="38204">MITVQDHLIVPAAHLDAVRRLFAAQYQEGAAARGLVFRSAQVSPPVLTAECPVSLWLQWEVADVGAWWAMRAQSSTPQVLAFWAEIDALVESRERHYLQDCDSRALAPALSAEAPVATHGYRETAQLLAKEGHLDALESVLQDAVAALPGLRASALSRNFAPEYAAGHFTWDLQYTDENAARLARQSDAWQHQIAPALADHCEAVHALAMETVGGGIRDAGMAGGVKRTAFFRVLAGQSDETAARFERDLLAMPLHIGEIRNWRLSRARATDWHQADVAAWTWVWEQEFDSLDGLTGPYMAHSHHWAYIDRWFDPESGAQAIDLHLSHAFCAFADSVLAAELVPEGV</sequence>
<dbReference type="AlphaFoldDB" id="A0A5C8ZUE6"/>
<comment type="caution">
    <text evidence="2">The sequence shown here is derived from an EMBL/GenBank/DDBJ whole genome shotgun (WGS) entry which is preliminary data.</text>
</comment>
<dbReference type="SUPFAM" id="SSF54909">
    <property type="entry name" value="Dimeric alpha+beta barrel"/>
    <property type="match status" value="1"/>
</dbReference>
<organism evidence="2 3">
    <name type="scientific">Parahaliea aestuarii</name>
    <dbReference type="NCBI Taxonomy" id="1852021"/>
    <lineage>
        <taxon>Bacteria</taxon>
        <taxon>Pseudomonadati</taxon>
        <taxon>Pseudomonadota</taxon>
        <taxon>Gammaproteobacteria</taxon>
        <taxon>Cellvibrionales</taxon>
        <taxon>Halieaceae</taxon>
        <taxon>Parahaliea</taxon>
    </lineage>
</organism>
<reference evidence="2 3" key="1">
    <citation type="submission" date="2019-08" db="EMBL/GenBank/DDBJ databases">
        <title>Parahaliea maris sp. nov., isolated from the surface seawater.</title>
        <authorList>
            <person name="Liu Y."/>
        </authorList>
    </citation>
    <scope>NUCLEOTIDE SEQUENCE [LARGE SCALE GENOMIC DNA]</scope>
    <source>
        <strain evidence="2 3">S2-26</strain>
    </source>
</reference>
<feature type="domain" description="Stress-response A/B barrel" evidence="1">
    <location>
        <begin position="226"/>
        <end position="324"/>
    </location>
</feature>
<name>A0A5C8ZUE6_9GAMM</name>